<evidence type="ECO:0000313" key="3">
    <source>
        <dbReference type="Proteomes" id="UP000633509"/>
    </source>
</evidence>
<reference evidence="2 3" key="1">
    <citation type="submission" date="2020-10" db="EMBL/GenBank/DDBJ databases">
        <title>Sequencing the genomes of 1000 actinobacteria strains.</title>
        <authorList>
            <person name="Klenk H.-P."/>
        </authorList>
    </citation>
    <scope>NUCLEOTIDE SEQUENCE [LARGE SCALE GENOMIC DNA]</scope>
    <source>
        <strain evidence="2 3">DSM 43173</strain>
    </source>
</reference>
<name>A0ABR9MH21_9ACTN</name>
<proteinExistence type="predicted"/>
<protein>
    <recommendedName>
        <fullName evidence="4">Helix-turn-helix domain-containing protein</fullName>
    </recommendedName>
</protein>
<accession>A0ABR9MH21</accession>
<dbReference type="EMBL" id="JADBEK010000001">
    <property type="protein sequence ID" value="MBE1592209.1"/>
    <property type="molecule type" value="Genomic_DNA"/>
</dbReference>
<sequence>MKWDFWILVPLDEGKVAWGGATRRSSGARVLDLLEAGRAAIELTRDLGISTRTIYTWRRQNRIDPGLEPGLTSGEKAESAPQNDASPSWRPSCRPPRRALP</sequence>
<evidence type="ECO:0000313" key="2">
    <source>
        <dbReference type="EMBL" id="MBE1592209.1"/>
    </source>
</evidence>
<gene>
    <name evidence="2" type="ORF">H4W80_010467</name>
</gene>
<evidence type="ECO:0008006" key="4">
    <source>
        <dbReference type="Google" id="ProtNLM"/>
    </source>
</evidence>
<feature type="region of interest" description="Disordered" evidence="1">
    <location>
        <begin position="63"/>
        <end position="101"/>
    </location>
</feature>
<keyword evidence="3" id="KW-1185">Reference proteome</keyword>
<comment type="caution">
    <text evidence="2">The sequence shown here is derived from an EMBL/GenBank/DDBJ whole genome shotgun (WGS) entry which is preliminary data.</text>
</comment>
<dbReference type="Proteomes" id="UP000633509">
    <property type="component" value="Unassembled WGS sequence"/>
</dbReference>
<organism evidence="2 3">
    <name type="scientific">Nonomuraea angiospora</name>
    <dbReference type="NCBI Taxonomy" id="46172"/>
    <lineage>
        <taxon>Bacteria</taxon>
        <taxon>Bacillati</taxon>
        <taxon>Actinomycetota</taxon>
        <taxon>Actinomycetes</taxon>
        <taxon>Streptosporangiales</taxon>
        <taxon>Streptosporangiaceae</taxon>
        <taxon>Nonomuraea</taxon>
    </lineage>
</organism>
<evidence type="ECO:0000256" key="1">
    <source>
        <dbReference type="SAM" id="MobiDB-lite"/>
    </source>
</evidence>